<feature type="domain" description="Aminotransferase class I/classII large" evidence="12">
    <location>
        <begin position="49"/>
        <end position="351"/>
    </location>
</feature>
<dbReference type="Proteomes" id="UP000253250">
    <property type="component" value="Unassembled WGS sequence"/>
</dbReference>
<dbReference type="SUPFAM" id="SSF53383">
    <property type="entry name" value="PLP-dependent transferases"/>
    <property type="match status" value="1"/>
</dbReference>
<evidence type="ECO:0000256" key="11">
    <source>
        <dbReference type="HAMAP-Rule" id="MF_01023"/>
    </source>
</evidence>
<protein>
    <recommendedName>
        <fullName evidence="11">Histidinol-phosphate aminotransferase</fullName>
        <ecNumber evidence="11">2.6.1.9</ecNumber>
    </recommendedName>
    <alternativeName>
        <fullName evidence="11">Imidazole acetol-phosphate transaminase</fullName>
    </alternativeName>
</protein>
<sequence>MADVSRFIAAGVRARSAYHVVAGEPAIKLDAMESPYRLPMELRDRWLHALRDLALNRYPSPEQYERVKARLARDAGLAPHIGVVLGNGSDEILQNILLALASNVTVVAPTPTFVMYEQIAAILGRRFVGIPLKEDFALDVPALQDALARHAPALLFLAYPNNPTGTLYPMDAVRALLDVDDAAVVIDEAYYPFAQASLMGAVEDRPRLLVVRTLSKQGLAGLRFGWLAADRAWTDELEKVRLPYNVGVVTATSVEFALDYADVFADQAARIRAERGRLYEALRAQVTVWPSEANFLLFRPPVPADAGRIHARLKDAGILIKNLAAAGGALAGCLRVTVGTPAENEAFLAALARAL</sequence>
<evidence type="ECO:0000259" key="12">
    <source>
        <dbReference type="Pfam" id="PF00155"/>
    </source>
</evidence>
<dbReference type="UniPathway" id="UPA00031">
    <property type="reaction ID" value="UER00012"/>
</dbReference>
<comment type="subunit">
    <text evidence="4 11">Homodimer.</text>
</comment>
<proteinExistence type="inferred from homology"/>
<evidence type="ECO:0000256" key="10">
    <source>
        <dbReference type="ARBA" id="ARBA00047481"/>
    </source>
</evidence>
<comment type="cofactor">
    <cofactor evidence="1 11">
        <name>pyridoxal 5'-phosphate</name>
        <dbReference type="ChEBI" id="CHEBI:597326"/>
    </cofactor>
</comment>
<dbReference type="Pfam" id="PF00155">
    <property type="entry name" value="Aminotran_1_2"/>
    <property type="match status" value="1"/>
</dbReference>
<dbReference type="InterPro" id="IPR015424">
    <property type="entry name" value="PyrdxlP-dep_Trfase"/>
</dbReference>
<dbReference type="Gene3D" id="3.40.640.10">
    <property type="entry name" value="Type I PLP-dependent aspartate aminotransferase-like (Major domain)"/>
    <property type="match status" value="1"/>
</dbReference>
<evidence type="ECO:0000256" key="4">
    <source>
        <dbReference type="ARBA" id="ARBA00011738"/>
    </source>
</evidence>
<evidence type="ECO:0000256" key="9">
    <source>
        <dbReference type="ARBA" id="ARBA00023102"/>
    </source>
</evidence>
<dbReference type="Gene3D" id="3.90.1150.10">
    <property type="entry name" value="Aspartate Aminotransferase, domain 1"/>
    <property type="match status" value="1"/>
</dbReference>
<evidence type="ECO:0000256" key="8">
    <source>
        <dbReference type="ARBA" id="ARBA00022898"/>
    </source>
</evidence>
<dbReference type="InterPro" id="IPR015422">
    <property type="entry name" value="PyrdxlP-dep_Trfase_small"/>
</dbReference>
<evidence type="ECO:0000313" key="13">
    <source>
        <dbReference type="EMBL" id="RCN56691.1"/>
    </source>
</evidence>
<evidence type="ECO:0000256" key="7">
    <source>
        <dbReference type="ARBA" id="ARBA00022679"/>
    </source>
</evidence>
<evidence type="ECO:0000256" key="1">
    <source>
        <dbReference type="ARBA" id="ARBA00001933"/>
    </source>
</evidence>
<keyword evidence="8 11" id="KW-0663">Pyridoxal phosphate</keyword>
<comment type="pathway">
    <text evidence="2 11">Amino-acid biosynthesis; L-histidine biosynthesis; L-histidine from 5-phospho-alpha-D-ribose 1-diphosphate: step 7/9.</text>
</comment>
<dbReference type="PANTHER" id="PTHR43643:SF6">
    <property type="entry name" value="HISTIDINOL-PHOSPHATE AMINOTRANSFERASE"/>
    <property type="match status" value="1"/>
</dbReference>
<dbReference type="InterPro" id="IPR005861">
    <property type="entry name" value="HisP_aminotrans"/>
</dbReference>
<dbReference type="CDD" id="cd00609">
    <property type="entry name" value="AAT_like"/>
    <property type="match status" value="1"/>
</dbReference>
<dbReference type="RefSeq" id="WP_065969132.1">
    <property type="nucleotide sequence ID" value="NZ_CP080624.1"/>
</dbReference>
<evidence type="ECO:0000313" key="14">
    <source>
        <dbReference type="Proteomes" id="UP000253250"/>
    </source>
</evidence>
<organism evidence="13 14">
    <name type="scientific">Acidiferrobacter thiooxydans</name>
    <dbReference type="NCBI Taxonomy" id="163359"/>
    <lineage>
        <taxon>Bacteria</taxon>
        <taxon>Pseudomonadati</taxon>
        <taxon>Pseudomonadota</taxon>
        <taxon>Gammaproteobacteria</taxon>
        <taxon>Acidiferrobacterales</taxon>
        <taxon>Acidiferrobacteraceae</taxon>
        <taxon>Acidiferrobacter</taxon>
    </lineage>
</organism>
<keyword evidence="5 11" id="KW-0032">Aminotransferase</keyword>
<dbReference type="STRING" id="163359.A9R16_00570"/>
<dbReference type="AlphaFoldDB" id="A0A1C2G3K0"/>
<evidence type="ECO:0000256" key="2">
    <source>
        <dbReference type="ARBA" id="ARBA00005011"/>
    </source>
</evidence>
<dbReference type="InterPro" id="IPR050106">
    <property type="entry name" value="HistidinolP_aminotransfase"/>
</dbReference>
<comment type="similarity">
    <text evidence="3 11">Belongs to the class-II pyridoxal-phosphate-dependent aminotransferase family. Histidinol-phosphate aminotransferase subfamily.</text>
</comment>
<keyword evidence="9 11" id="KW-0368">Histidine biosynthesis</keyword>
<dbReference type="GO" id="GO:0004400">
    <property type="term" value="F:histidinol-phosphate transaminase activity"/>
    <property type="evidence" value="ECO:0007669"/>
    <property type="project" value="UniProtKB-UniRule"/>
</dbReference>
<dbReference type="EMBL" id="PSYR01000002">
    <property type="protein sequence ID" value="RCN56691.1"/>
    <property type="molecule type" value="Genomic_DNA"/>
</dbReference>
<dbReference type="OrthoDB" id="9809616at2"/>
<feature type="modified residue" description="N6-(pyridoxal phosphate)lysine" evidence="11">
    <location>
        <position position="216"/>
    </location>
</feature>
<keyword evidence="6 11" id="KW-0028">Amino-acid biosynthesis</keyword>
<dbReference type="InterPro" id="IPR015421">
    <property type="entry name" value="PyrdxlP-dep_Trfase_major"/>
</dbReference>
<name>A0A1C2G3K0_9GAMM</name>
<keyword evidence="7 11" id="KW-0808">Transferase</keyword>
<dbReference type="PANTHER" id="PTHR43643">
    <property type="entry name" value="HISTIDINOL-PHOSPHATE AMINOTRANSFERASE 2"/>
    <property type="match status" value="1"/>
</dbReference>
<reference evidence="13 14" key="1">
    <citation type="submission" date="2018-02" db="EMBL/GenBank/DDBJ databases">
        <title>Insights into the biology of acidophilic members of the Acidiferrobacteraceae family derived from comparative genomic analyses.</title>
        <authorList>
            <person name="Issotta F."/>
            <person name="Thyssen C."/>
            <person name="Mena C."/>
            <person name="Moya A."/>
            <person name="Bellenberg S."/>
            <person name="Sproer C."/>
            <person name="Covarrubias P.C."/>
            <person name="Sand W."/>
            <person name="Quatrini R."/>
            <person name="Vera M."/>
        </authorList>
    </citation>
    <scope>NUCLEOTIDE SEQUENCE [LARGE SCALE GENOMIC DNA]</scope>
    <source>
        <strain evidence="14">m-1</strain>
    </source>
</reference>
<comment type="catalytic activity">
    <reaction evidence="10 11">
        <text>L-histidinol phosphate + 2-oxoglutarate = 3-(imidazol-4-yl)-2-oxopropyl phosphate + L-glutamate</text>
        <dbReference type="Rhea" id="RHEA:23744"/>
        <dbReference type="ChEBI" id="CHEBI:16810"/>
        <dbReference type="ChEBI" id="CHEBI:29985"/>
        <dbReference type="ChEBI" id="CHEBI:57766"/>
        <dbReference type="ChEBI" id="CHEBI:57980"/>
        <dbReference type="EC" id="2.6.1.9"/>
    </reaction>
</comment>
<dbReference type="InterPro" id="IPR004839">
    <property type="entry name" value="Aminotransferase_I/II_large"/>
</dbReference>
<accession>A0A1C2G3K0</accession>
<dbReference type="HAMAP" id="MF_01023">
    <property type="entry name" value="HisC_aminotrans_2"/>
    <property type="match status" value="1"/>
</dbReference>
<gene>
    <name evidence="11" type="primary">hisC</name>
    <name evidence="13" type="ORF">C4900_13015</name>
</gene>
<dbReference type="GO" id="GO:0030170">
    <property type="term" value="F:pyridoxal phosphate binding"/>
    <property type="evidence" value="ECO:0007669"/>
    <property type="project" value="InterPro"/>
</dbReference>
<evidence type="ECO:0000256" key="6">
    <source>
        <dbReference type="ARBA" id="ARBA00022605"/>
    </source>
</evidence>
<evidence type="ECO:0000256" key="3">
    <source>
        <dbReference type="ARBA" id="ARBA00007970"/>
    </source>
</evidence>
<dbReference type="GO" id="GO:0000105">
    <property type="term" value="P:L-histidine biosynthetic process"/>
    <property type="evidence" value="ECO:0007669"/>
    <property type="project" value="UniProtKB-UniRule"/>
</dbReference>
<comment type="caution">
    <text evidence="13">The sequence shown here is derived from an EMBL/GenBank/DDBJ whole genome shotgun (WGS) entry which is preliminary data.</text>
</comment>
<keyword evidence="14" id="KW-1185">Reference proteome</keyword>
<dbReference type="EC" id="2.6.1.9" evidence="11"/>
<evidence type="ECO:0000256" key="5">
    <source>
        <dbReference type="ARBA" id="ARBA00022576"/>
    </source>
</evidence>